<protein>
    <submittedName>
        <fullName evidence="1">Uncharacterized protein</fullName>
    </submittedName>
</protein>
<keyword evidence="2" id="KW-1185">Reference proteome</keyword>
<evidence type="ECO:0000313" key="1">
    <source>
        <dbReference type="EMBL" id="KXT01080.1"/>
    </source>
</evidence>
<name>A0A139HF49_9PEZI</name>
<proteinExistence type="predicted"/>
<gene>
    <name evidence="1" type="ORF">AC578_4129</name>
</gene>
<dbReference type="EMBL" id="LFZN01000062">
    <property type="protein sequence ID" value="KXT01080.1"/>
    <property type="molecule type" value="Genomic_DNA"/>
</dbReference>
<evidence type="ECO:0000313" key="2">
    <source>
        <dbReference type="Proteomes" id="UP000070133"/>
    </source>
</evidence>
<sequence>MDVIFQDVFSRSLESAREEILVGDGKEKLCCAEAKQRDLSPRPMPSCELQVRGLHQHSRSMAKARGAHRLVFIFFSHLRADFSVAAKNCFAPLNKPPASSVKMSLSTPTSSRICLSRRPTAIAMKRDETNTACRGCAPLNVLQLPSAASAPVQSSRGLPEEESRNEDGCLVGRVDGEGGTVSATPCFSRDYRRRLDTSFHVTSRMREHGPIWRLKGGRSSVLHAVYTLFAFPAQSLGEVWTQPTGIRHSTGLISGLMLTLHILVSISHTKHHRVLHEVSHHKWD</sequence>
<dbReference type="AlphaFoldDB" id="A0A139HF49"/>
<comment type="caution">
    <text evidence="1">The sequence shown here is derived from an EMBL/GenBank/DDBJ whole genome shotgun (WGS) entry which is preliminary data.</text>
</comment>
<accession>A0A139HF49</accession>
<dbReference type="Proteomes" id="UP000070133">
    <property type="component" value="Unassembled WGS sequence"/>
</dbReference>
<reference evidence="1 2" key="1">
    <citation type="submission" date="2015-07" db="EMBL/GenBank/DDBJ databases">
        <title>Comparative genomics of the Sigatoka disease complex on banana suggests a link between parallel evolutionary changes in Pseudocercospora fijiensis and Pseudocercospora eumusae and increased virulence on the banana host.</title>
        <authorList>
            <person name="Chang T.-C."/>
            <person name="Salvucci A."/>
            <person name="Crous P.W."/>
            <person name="Stergiopoulos I."/>
        </authorList>
    </citation>
    <scope>NUCLEOTIDE SEQUENCE [LARGE SCALE GENOMIC DNA]</scope>
    <source>
        <strain evidence="1 2">CBS 114824</strain>
    </source>
</reference>
<organism evidence="1 2">
    <name type="scientific">Pseudocercospora eumusae</name>
    <dbReference type="NCBI Taxonomy" id="321146"/>
    <lineage>
        <taxon>Eukaryota</taxon>
        <taxon>Fungi</taxon>
        <taxon>Dikarya</taxon>
        <taxon>Ascomycota</taxon>
        <taxon>Pezizomycotina</taxon>
        <taxon>Dothideomycetes</taxon>
        <taxon>Dothideomycetidae</taxon>
        <taxon>Mycosphaerellales</taxon>
        <taxon>Mycosphaerellaceae</taxon>
        <taxon>Pseudocercospora</taxon>
    </lineage>
</organism>